<dbReference type="EMBL" id="APKE01000001">
    <property type="protein sequence ID" value="KAF0677606.1"/>
    <property type="molecule type" value="Genomic_DNA"/>
</dbReference>
<evidence type="ECO:0000313" key="3">
    <source>
        <dbReference type="EMBL" id="KAF0677606.1"/>
    </source>
</evidence>
<feature type="compositionally biased region" description="Basic and acidic residues" evidence="1">
    <location>
        <begin position="153"/>
        <end position="164"/>
    </location>
</feature>
<dbReference type="InterPro" id="IPR000551">
    <property type="entry name" value="MerR-type_HTH_dom"/>
</dbReference>
<gene>
    <name evidence="3" type="ORF">PMES_00112</name>
</gene>
<dbReference type="SMART" id="SM00422">
    <property type="entry name" value="HTH_MERR"/>
    <property type="match status" value="1"/>
</dbReference>
<sequence length="262" mass="28006">MEKSPDAFRTISEVADWLDVPTHVLRFWESRFTQIKPVKRAGGRRYYRPADMELLGGIKRLLHDDGLTIRGVQKLLREDGVKHVSSLSAPLGIGEEPAQDAGPPPVPKHRQQPAPARTSHTAPPAEDANVVQLQPARPGAGRSGTPLELADGTPHRAFNEDHADLVSSGNGRGNGGRHVPSQEDQEHDAARRGVSTAFASDAPEQDPADDDPAFAGGDPVLLAALEIAGAASGRDALPDPAVIGQLHQRLSALHERLSIRQG</sequence>
<protein>
    <submittedName>
        <fullName evidence="3">MerR-type HTH domain containing protein</fullName>
    </submittedName>
</protein>
<dbReference type="GO" id="GO:0003677">
    <property type="term" value="F:DNA binding"/>
    <property type="evidence" value="ECO:0007669"/>
    <property type="project" value="InterPro"/>
</dbReference>
<dbReference type="Pfam" id="PF13411">
    <property type="entry name" value="MerR_1"/>
    <property type="match status" value="1"/>
</dbReference>
<comment type="caution">
    <text evidence="3">The sequence shown here is derived from an EMBL/GenBank/DDBJ whole genome shotgun (WGS) entry which is preliminary data.</text>
</comment>
<dbReference type="InterPro" id="IPR009061">
    <property type="entry name" value="DNA-bd_dom_put_sf"/>
</dbReference>
<feature type="region of interest" description="Disordered" evidence="1">
    <location>
        <begin position="88"/>
        <end position="193"/>
    </location>
</feature>
<organism evidence="3 4">
    <name type="scientific">Profundibacterium mesophilum KAUST100406-0324</name>
    <dbReference type="NCBI Taxonomy" id="1037889"/>
    <lineage>
        <taxon>Bacteria</taxon>
        <taxon>Pseudomonadati</taxon>
        <taxon>Pseudomonadota</taxon>
        <taxon>Alphaproteobacteria</taxon>
        <taxon>Rhodobacterales</taxon>
        <taxon>Roseobacteraceae</taxon>
        <taxon>Profundibacterium</taxon>
    </lineage>
</organism>
<accession>A0A921NYB6</accession>
<dbReference type="Gene3D" id="1.10.1660.10">
    <property type="match status" value="1"/>
</dbReference>
<dbReference type="GO" id="GO:0006355">
    <property type="term" value="P:regulation of DNA-templated transcription"/>
    <property type="evidence" value="ECO:0007669"/>
    <property type="project" value="InterPro"/>
</dbReference>
<dbReference type="PROSITE" id="PS50937">
    <property type="entry name" value="HTH_MERR_2"/>
    <property type="match status" value="1"/>
</dbReference>
<reference evidence="3" key="1">
    <citation type="submission" date="2013-03" db="EMBL/GenBank/DDBJ databases">
        <title>Genome Sequence of the Profundibacterium mesophilum strain KAUST100406-0324T from Red Sea, a novel genus in the family Rhodobacteraceae.</title>
        <authorList>
            <person name="Essack M."/>
            <person name="Alam I."/>
            <person name="Lafi F."/>
            <person name="Alawi W."/>
            <person name="Kamanu F."/>
            <person name="Al-Suwailem A."/>
            <person name="Lee O.O."/>
            <person name="Xu Y."/>
            <person name="Bajic V."/>
            <person name="Qian P.-Y."/>
            <person name="Archer J."/>
        </authorList>
    </citation>
    <scope>NUCLEOTIDE SEQUENCE</scope>
    <source>
        <strain evidence="3">KAUST100406-0324</strain>
    </source>
</reference>
<dbReference type="CDD" id="cd04765">
    <property type="entry name" value="HTH_MlrA-like_sg2"/>
    <property type="match status" value="1"/>
</dbReference>
<evidence type="ECO:0000313" key="4">
    <source>
        <dbReference type="Proteomes" id="UP000698242"/>
    </source>
</evidence>
<name>A0A921NYB6_9RHOB</name>
<proteinExistence type="predicted"/>
<evidence type="ECO:0000256" key="1">
    <source>
        <dbReference type="SAM" id="MobiDB-lite"/>
    </source>
</evidence>
<dbReference type="AlphaFoldDB" id="A0A921NYB6"/>
<dbReference type="Proteomes" id="UP000698242">
    <property type="component" value="Unassembled WGS sequence"/>
</dbReference>
<evidence type="ECO:0000259" key="2">
    <source>
        <dbReference type="PROSITE" id="PS50937"/>
    </source>
</evidence>
<keyword evidence="4" id="KW-1185">Reference proteome</keyword>
<feature type="domain" description="HTH merR-type" evidence="2">
    <location>
        <begin position="10"/>
        <end position="78"/>
    </location>
</feature>
<dbReference type="SUPFAM" id="SSF46955">
    <property type="entry name" value="Putative DNA-binding domain"/>
    <property type="match status" value="1"/>
</dbReference>